<dbReference type="AlphaFoldDB" id="A0A8J7GFQ1"/>
<dbReference type="Pfam" id="PF02518">
    <property type="entry name" value="HATPase_c"/>
    <property type="match status" value="1"/>
</dbReference>
<dbReference type="GO" id="GO:0016020">
    <property type="term" value="C:membrane"/>
    <property type="evidence" value="ECO:0007669"/>
    <property type="project" value="InterPro"/>
</dbReference>
<gene>
    <name evidence="11" type="ORF">IW245_001307</name>
</gene>
<dbReference type="GO" id="GO:0000155">
    <property type="term" value="F:phosphorelay sensor kinase activity"/>
    <property type="evidence" value="ECO:0007669"/>
    <property type="project" value="InterPro"/>
</dbReference>
<sequence length="413" mass="43401">MTTPGALMRATWSARTWLGTAHLLVGLPVGVATTVVIATLVPLIAGFAITVVPAIALCTVLLTSLRVFTSWQRSRFSAFCGVDLAEVPVEDPGLLAAVRRPSTWRQFGYHTLAAVPGVLMAGIVAGVWSVGFVFSTALLHGWLLPARPIAGLDPHDPAVLLGATVVGLLALLAAPWIVRALVIVDVAIAKGLLQPSHAEQLAERVAALSESRADVVDAADAERRRIERDLHDGTQQRLVSLAMNLGITRATLGADVPESARISIAAAHEEAKQALVELRDFIRGLHPAVLDDRGLDAALSGIAARSPVPVRLKVGLDTRPSRVVEAVAYFVVSEALTNVAKHAQATRIDVSAETIGDRLWLVIADDGVGGARQEKGSGLRGLAQRVGSVDGRLKIDSPLGGPTLIVVELPCAS</sequence>
<dbReference type="EMBL" id="JADOUF010000001">
    <property type="protein sequence ID" value="MBG6135113.1"/>
    <property type="molecule type" value="Genomic_DNA"/>
</dbReference>
<dbReference type="RefSeq" id="WP_231398682.1">
    <property type="nucleotide sequence ID" value="NZ_BONS01000003.1"/>
</dbReference>
<dbReference type="InterPro" id="IPR011712">
    <property type="entry name" value="Sig_transdc_His_kin_sub3_dim/P"/>
</dbReference>
<dbReference type="Pfam" id="PF13796">
    <property type="entry name" value="Sensor"/>
    <property type="match status" value="1"/>
</dbReference>
<dbReference type="PANTHER" id="PTHR24421:SF10">
    <property type="entry name" value="NITRATE_NITRITE SENSOR PROTEIN NARQ"/>
    <property type="match status" value="1"/>
</dbReference>
<evidence type="ECO:0000313" key="11">
    <source>
        <dbReference type="EMBL" id="MBG6135113.1"/>
    </source>
</evidence>
<keyword evidence="3" id="KW-0597">Phosphoprotein</keyword>
<dbReference type="Gene3D" id="3.30.565.10">
    <property type="entry name" value="Histidine kinase-like ATPase, C-terminal domain"/>
    <property type="match status" value="1"/>
</dbReference>
<comment type="caution">
    <text evidence="11">The sequence shown here is derived from an EMBL/GenBank/DDBJ whole genome shotgun (WGS) entry which is preliminary data.</text>
</comment>
<dbReference type="Proteomes" id="UP000622552">
    <property type="component" value="Unassembled WGS sequence"/>
</dbReference>
<dbReference type="PANTHER" id="PTHR24421">
    <property type="entry name" value="NITRATE/NITRITE SENSOR PROTEIN NARX-RELATED"/>
    <property type="match status" value="1"/>
</dbReference>
<feature type="transmembrane region" description="Helical" evidence="9">
    <location>
        <begin position="21"/>
        <end position="41"/>
    </location>
</feature>
<dbReference type="SMART" id="SM00387">
    <property type="entry name" value="HATPase_c"/>
    <property type="match status" value="1"/>
</dbReference>
<organism evidence="11 12">
    <name type="scientific">Longispora fulva</name>
    <dbReference type="NCBI Taxonomy" id="619741"/>
    <lineage>
        <taxon>Bacteria</taxon>
        <taxon>Bacillati</taxon>
        <taxon>Actinomycetota</taxon>
        <taxon>Actinomycetes</taxon>
        <taxon>Micromonosporales</taxon>
        <taxon>Micromonosporaceae</taxon>
        <taxon>Longispora</taxon>
    </lineage>
</organism>
<evidence type="ECO:0000256" key="4">
    <source>
        <dbReference type="ARBA" id="ARBA00022679"/>
    </source>
</evidence>
<evidence type="ECO:0000256" key="7">
    <source>
        <dbReference type="ARBA" id="ARBA00022840"/>
    </source>
</evidence>
<protein>
    <recommendedName>
        <fullName evidence="2">histidine kinase</fullName>
        <ecNumber evidence="2">2.7.13.3</ecNumber>
    </recommendedName>
</protein>
<dbReference type="InterPro" id="IPR036890">
    <property type="entry name" value="HATPase_C_sf"/>
</dbReference>
<dbReference type="EC" id="2.7.13.3" evidence="2"/>
<keyword evidence="7" id="KW-0067">ATP-binding</keyword>
<keyword evidence="9" id="KW-1133">Transmembrane helix</keyword>
<evidence type="ECO:0000256" key="1">
    <source>
        <dbReference type="ARBA" id="ARBA00000085"/>
    </source>
</evidence>
<dbReference type="GO" id="GO:0046983">
    <property type="term" value="F:protein dimerization activity"/>
    <property type="evidence" value="ECO:0007669"/>
    <property type="project" value="InterPro"/>
</dbReference>
<comment type="catalytic activity">
    <reaction evidence="1">
        <text>ATP + protein L-histidine = ADP + protein N-phospho-L-histidine.</text>
        <dbReference type="EC" id="2.7.13.3"/>
    </reaction>
</comment>
<evidence type="ECO:0000313" key="12">
    <source>
        <dbReference type="Proteomes" id="UP000622552"/>
    </source>
</evidence>
<evidence type="ECO:0000256" key="3">
    <source>
        <dbReference type="ARBA" id="ARBA00022553"/>
    </source>
</evidence>
<feature type="transmembrane region" description="Helical" evidence="9">
    <location>
        <begin position="109"/>
        <end position="138"/>
    </location>
</feature>
<name>A0A8J7GFQ1_9ACTN</name>
<evidence type="ECO:0000256" key="2">
    <source>
        <dbReference type="ARBA" id="ARBA00012438"/>
    </source>
</evidence>
<dbReference type="InterPro" id="IPR025828">
    <property type="entry name" value="Put_sensor_dom"/>
</dbReference>
<dbReference type="Pfam" id="PF07730">
    <property type="entry name" value="HisKA_3"/>
    <property type="match status" value="1"/>
</dbReference>
<keyword evidence="5" id="KW-0547">Nucleotide-binding</keyword>
<evidence type="ECO:0000256" key="9">
    <source>
        <dbReference type="SAM" id="Phobius"/>
    </source>
</evidence>
<dbReference type="InterPro" id="IPR003594">
    <property type="entry name" value="HATPase_dom"/>
</dbReference>
<keyword evidence="8" id="KW-0902">Two-component regulatory system</keyword>
<keyword evidence="6 11" id="KW-0418">Kinase</keyword>
<reference evidence="11" key="1">
    <citation type="submission" date="2020-11" db="EMBL/GenBank/DDBJ databases">
        <title>Sequencing the genomes of 1000 actinobacteria strains.</title>
        <authorList>
            <person name="Klenk H.-P."/>
        </authorList>
    </citation>
    <scope>NUCLEOTIDE SEQUENCE</scope>
    <source>
        <strain evidence="11">DSM 45356</strain>
    </source>
</reference>
<dbReference type="Gene3D" id="1.20.5.1930">
    <property type="match status" value="1"/>
</dbReference>
<evidence type="ECO:0000259" key="10">
    <source>
        <dbReference type="SMART" id="SM00387"/>
    </source>
</evidence>
<dbReference type="GO" id="GO:0005524">
    <property type="term" value="F:ATP binding"/>
    <property type="evidence" value="ECO:0007669"/>
    <property type="project" value="UniProtKB-KW"/>
</dbReference>
<keyword evidence="9" id="KW-0472">Membrane</keyword>
<feature type="transmembrane region" description="Helical" evidence="9">
    <location>
        <begin position="47"/>
        <end position="68"/>
    </location>
</feature>
<dbReference type="CDD" id="cd16917">
    <property type="entry name" value="HATPase_UhpB-NarQ-NarX-like"/>
    <property type="match status" value="1"/>
</dbReference>
<feature type="transmembrane region" description="Helical" evidence="9">
    <location>
        <begin position="158"/>
        <end position="178"/>
    </location>
</feature>
<keyword evidence="4" id="KW-0808">Transferase</keyword>
<evidence type="ECO:0000256" key="8">
    <source>
        <dbReference type="ARBA" id="ARBA00023012"/>
    </source>
</evidence>
<dbReference type="SUPFAM" id="SSF55874">
    <property type="entry name" value="ATPase domain of HSP90 chaperone/DNA topoisomerase II/histidine kinase"/>
    <property type="match status" value="1"/>
</dbReference>
<keyword evidence="9" id="KW-0812">Transmembrane</keyword>
<feature type="domain" description="Histidine kinase/HSP90-like ATPase" evidence="10">
    <location>
        <begin position="323"/>
        <end position="413"/>
    </location>
</feature>
<dbReference type="InterPro" id="IPR050482">
    <property type="entry name" value="Sensor_HK_TwoCompSys"/>
</dbReference>
<keyword evidence="12" id="KW-1185">Reference proteome</keyword>
<proteinExistence type="predicted"/>
<evidence type="ECO:0000256" key="5">
    <source>
        <dbReference type="ARBA" id="ARBA00022741"/>
    </source>
</evidence>
<accession>A0A8J7GFQ1</accession>
<evidence type="ECO:0000256" key="6">
    <source>
        <dbReference type="ARBA" id="ARBA00022777"/>
    </source>
</evidence>